<gene>
    <name evidence="2" type="ORF">QTN47_21900</name>
</gene>
<dbReference type="Gene3D" id="3.30.70.1290">
    <property type="entry name" value="Transposase IS200-like"/>
    <property type="match status" value="1"/>
</dbReference>
<dbReference type="InterPro" id="IPR052715">
    <property type="entry name" value="RAYT_transposase"/>
</dbReference>
<dbReference type="Proteomes" id="UP001560573">
    <property type="component" value="Unassembled WGS sequence"/>
</dbReference>
<sequence>MSSKFKVGEDAIPHFVTFTVVGWIDVFSRECYKQIITDSLKYCQQNKGLILHAWVIMTNHVHLIMSSNATKIEFLVRDIKKFTSKQIIKAIENNPEESRKEWMLNLFGYAGKGNSHNKDFQFWRHDYHPIELNTSEKFSQRLNYLHNNPVRSGLVWEPWEYKYSSATDYCSNGRGLLKIDG</sequence>
<name>A0ABV3ZM53_9BACT</name>
<keyword evidence="3" id="KW-1185">Reference proteome</keyword>
<evidence type="ECO:0000259" key="1">
    <source>
        <dbReference type="SMART" id="SM01321"/>
    </source>
</evidence>
<dbReference type="PANTHER" id="PTHR36966:SF1">
    <property type="entry name" value="REP-ASSOCIATED TYROSINE TRANSPOSASE"/>
    <property type="match status" value="1"/>
</dbReference>
<dbReference type="SUPFAM" id="SSF143422">
    <property type="entry name" value="Transposase IS200-like"/>
    <property type="match status" value="1"/>
</dbReference>
<evidence type="ECO:0000313" key="2">
    <source>
        <dbReference type="EMBL" id="MEX6690179.1"/>
    </source>
</evidence>
<dbReference type="NCBIfam" id="NF047646">
    <property type="entry name" value="REP_Tyr_transpos"/>
    <property type="match status" value="1"/>
</dbReference>
<evidence type="ECO:0000313" key="3">
    <source>
        <dbReference type="Proteomes" id="UP001560573"/>
    </source>
</evidence>
<dbReference type="SMART" id="SM01321">
    <property type="entry name" value="Y1_Tnp"/>
    <property type="match status" value="1"/>
</dbReference>
<accession>A0ABV3ZM53</accession>
<proteinExistence type="predicted"/>
<protein>
    <submittedName>
        <fullName evidence="2">Transposase</fullName>
    </submittedName>
</protein>
<dbReference type="InterPro" id="IPR036515">
    <property type="entry name" value="Transposase_17_sf"/>
</dbReference>
<feature type="domain" description="Transposase IS200-like" evidence="1">
    <location>
        <begin position="9"/>
        <end position="148"/>
    </location>
</feature>
<dbReference type="Pfam" id="PF01797">
    <property type="entry name" value="Y1_Tnp"/>
    <property type="match status" value="1"/>
</dbReference>
<dbReference type="PANTHER" id="PTHR36966">
    <property type="entry name" value="REP-ASSOCIATED TYROSINE TRANSPOSASE"/>
    <property type="match status" value="1"/>
</dbReference>
<dbReference type="InterPro" id="IPR002686">
    <property type="entry name" value="Transposase_17"/>
</dbReference>
<reference evidence="2 3" key="1">
    <citation type="submission" date="2023-07" db="EMBL/GenBank/DDBJ databases">
        <authorList>
            <person name="Lian W.-H."/>
        </authorList>
    </citation>
    <scope>NUCLEOTIDE SEQUENCE [LARGE SCALE GENOMIC DNA]</scope>
    <source>
        <strain evidence="2 3">SYSU DXS3180</strain>
    </source>
</reference>
<organism evidence="2 3">
    <name type="scientific">Danxiaibacter flavus</name>
    <dbReference type="NCBI Taxonomy" id="3049108"/>
    <lineage>
        <taxon>Bacteria</taxon>
        <taxon>Pseudomonadati</taxon>
        <taxon>Bacteroidota</taxon>
        <taxon>Chitinophagia</taxon>
        <taxon>Chitinophagales</taxon>
        <taxon>Chitinophagaceae</taxon>
        <taxon>Danxiaibacter</taxon>
    </lineage>
</organism>
<dbReference type="RefSeq" id="WP_369331592.1">
    <property type="nucleotide sequence ID" value="NZ_JAULBC010000008.1"/>
</dbReference>
<comment type="caution">
    <text evidence="2">The sequence shown here is derived from an EMBL/GenBank/DDBJ whole genome shotgun (WGS) entry which is preliminary data.</text>
</comment>
<dbReference type="EMBL" id="JAULBC010000008">
    <property type="protein sequence ID" value="MEX6690179.1"/>
    <property type="molecule type" value="Genomic_DNA"/>
</dbReference>